<keyword evidence="2" id="KW-0378">Hydrolase</keyword>
<dbReference type="Proteomes" id="UP000503540">
    <property type="component" value="Chromosome"/>
</dbReference>
<dbReference type="InterPro" id="IPR012338">
    <property type="entry name" value="Beta-lactam/transpept-like"/>
</dbReference>
<dbReference type="PANTHER" id="PTHR46825">
    <property type="entry name" value="D-ALANYL-D-ALANINE-CARBOXYPEPTIDASE/ENDOPEPTIDASE AMPH"/>
    <property type="match status" value="1"/>
</dbReference>
<name>A0A6G9YHQ6_9NOCA</name>
<reference evidence="2 3" key="1">
    <citation type="journal article" date="2019" name="ACS Chem. Biol.">
        <title>Identification and Mobilization of a Cryptic Antibiotic Biosynthesis Gene Locus from a Human-Pathogenic Nocardia Isolate.</title>
        <authorList>
            <person name="Herisse M."/>
            <person name="Ishida K."/>
            <person name="Porter J.L."/>
            <person name="Howden B."/>
            <person name="Hertweck C."/>
            <person name="Stinear T.P."/>
            <person name="Pidot S.J."/>
        </authorList>
    </citation>
    <scope>NUCLEOTIDE SEQUENCE [LARGE SCALE GENOMIC DNA]</scope>
    <source>
        <strain evidence="2 3">AUSMDU00012717</strain>
    </source>
</reference>
<dbReference type="PANTHER" id="PTHR46825:SF15">
    <property type="entry name" value="BETA-LACTAMASE-RELATED DOMAIN-CONTAINING PROTEIN"/>
    <property type="match status" value="1"/>
</dbReference>
<dbReference type="AlphaFoldDB" id="A0A6G9YHQ6"/>
<sequence length="465" mass="50298">MTNSSPAEAIRTTLDGEHWQKRLADIATRHRIPGAVLAISHGDEIVEAAHGVLNLDTGVETTPDSLFQIGSITKVWTATAIMRLVDQGRLELDAPLIEALPWLRLADPDTTKRVTMRHLLTHTSGIDGDVFTDTGRGDDCLERYVAALADVPSIFPLDATWSYCNSGFSLAGRVIEVVTGKTWDAAMRELLFEPLGLRRTVTLPEEALLHRAAVGHLPGPDGAPRRADRWVLPRSAGPAGLITAAARDLLTFARLHIDGGVAPDGDRLLPADLVEQMRAEQAVLPGPDLSPGLDSWGIGWFRLDWDGHRIIGHDGGTLGQTALLRVLPEQRLAFAMLTNGGEVGPAMSEVCAEVAALVGITVPEPFAPPAQPPRVDVDRHVGVYERAGARCEVTVSDGKLRMRVIGTGELAGEMPDKTFDLVPVAEDRYLCHDPQLGWIPLTFYRIADGSPFMHFGGRATPKRTA</sequence>
<organism evidence="2 3">
    <name type="scientific">Nocardia arthritidis</name>
    <dbReference type="NCBI Taxonomy" id="228602"/>
    <lineage>
        <taxon>Bacteria</taxon>
        <taxon>Bacillati</taxon>
        <taxon>Actinomycetota</taxon>
        <taxon>Actinomycetes</taxon>
        <taxon>Mycobacteriales</taxon>
        <taxon>Nocardiaceae</taxon>
        <taxon>Nocardia</taxon>
    </lineage>
</organism>
<dbReference type="GO" id="GO:0016787">
    <property type="term" value="F:hydrolase activity"/>
    <property type="evidence" value="ECO:0007669"/>
    <property type="project" value="UniProtKB-KW"/>
</dbReference>
<dbReference type="EMBL" id="CP046172">
    <property type="protein sequence ID" value="QIS12721.1"/>
    <property type="molecule type" value="Genomic_DNA"/>
</dbReference>
<proteinExistence type="predicted"/>
<dbReference type="KEGG" id="nah:F5544_24330"/>
<dbReference type="InterPro" id="IPR050491">
    <property type="entry name" value="AmpC-like"/>
</dbReference>
<dbReference type="SUPFAM" id="SSF56601">
    <property type="entry name" value="beta-lactamase/transpeptidase-like"/>
    <property type="match status" value="1"/>
</dbReference>
<dbReference type="Pfam" id="PF00144">
    <property type="entry name" value="Beta-lactamase"/>
    <property type="match status" value="1"/>
</dbReference>
<keyword evidence="3" id="KW-1185">Reference proteome</keyword>
<evidence type="ECO:0000313" key="3">
    <source>
        <dbReference type="Proteomes" id="UP000503540"/>
    </source>
</evidence>
<dbReference type="InterPro" id="IPR001466">
    <property type="entry name" value="Beta-lactam-related"/>
</dbReference>
<gene>
    <name evidence="2" type="ORF">F5544_24330</name>
</gene>
<evidence type="ECO:0000313" key="2">
    <source>
        <dbReference type="EMBL" id="QIS12721.1"/>
    </source>
</evidence>
<feature type="domain" description="Beta-lactamase-related" evidence="1">
    <location>
        <begin position="22"/>
        <end position="342"/>
    </location>
</feature>
<accession>A0A6G9YHQ6</accession>
<protein>
    <submittedName>
        <fullName evidence="2">Serine hydrolase</fullName>
    </submittedName>
</protein>
<dbReference type="RefSeq" id="WP_167475363.1">
    <property type="nucleotide sequence ID" value="NZ_CP046172.1"/>
</dbReference>
<evidence type="ECO:0000259" key="1">
    <source>
        <dbReference type="Pfam" id="PF00144"/>
    </source>
</evidence>
<dbReference type="Gene3D" id="3.40.710.10">
    <property type="entry name" value="DD-peptidase/beta-lactamase superfamily"/>
    <property type="match status" value="1"/>
</dbReference>